<dbReference type="InterPro" id="IPR002575">
    <property type="entry name" value="Aminoglycoside_PTrfase"/>
</dbReference>
<accession>A0ABX1IX27</accession>
<organism evidence="2 3">
    <name type="scientific">Amycolatopsis acididurans</name>
    <dbReference type="NCBI Taxonomy" id="2724524"/>
    <lineage>
        <taxon>Bacteria</taxon>
        <taxon>Bacillati</taxon>
        <taxon>Actinomycetota</taxon>
        <taxon>Actinomycetes</taxon>
        <taxon>Pseudonocardiales</taxon>
        <taxon>Pseudonocardiaceae</taxon>
        <taxon>Amycolatopsis</taxon>
    </lineage>
</organism>
<proteinExistence type="predicted"/>
<dbReference type="InterPro" id="IPR041726">
    <property type="entry name" value="ACAD10_11_N"/>
</dbReference>
<dbReference type="Pfam" id="PF01636">
    <property type="entry name" value="APH"/>
    <property type="match status" value="1"/>
</dbReference>
<dbReference type="InterPro" id="IPR051678">
    <property type="entry name" value="AGP_Transferase"/>
</dbReference>
<sequence>MLDENELLARLRAFWPGSEVGGLRPLPGGVSSLTFAATVQPDRHIVVKVAPPGLAPVKNRDVLRQARILRLLAGTGVPVPAVLGEDAAMPPLFAMTFEAGQSYEPHLDVTGDPPTPDTVTARALAAARTLARLQQVPPPDEEPIPLRDELDRWAKLLATVEDGIAPGHADLHARLASGIPEGAVPTVVHGDYRLANMLFTGEYLRAIIDWEIWSVGDPRTDLAWLLMHTDPRHRFHEQRGEADRKAGTGMPALPRLLDGYLDAGGKEPAALGWFLAYCYYKTAATIAVFVKRNRRREEPDPHLVTAAASLAAVVERGHTALDQSK</sequence>
<dbReference type="PANTHER" id="PTHR21310">
    <property type="entry name" value="AMINOGLYCOSIDE PHOSPHOTRANSFERASE-RELATED-RELATED"/>
    <property type="match status" value="1"/>
</dbReference>
<dbReference type="PANTHER" id="PTHR21310:SF40">
    <property type="entry name" value="AMINOGLYCOSIDE PHOSPHOTRANSFERASE DOMAIN-CONTAINING PROTEIN-RELATED"/>
    <property type="match status" value="1"/>
</dbReference>
<dbReference type="RefSeq" id="WP_168511120.1">
    <property type="nucleotide sequence ID" value="NZ_JAAXLS010000001.1"/>
</dbReference>
<protein>
    <submittedName>
        <fullName evidence="2">Phosphotransferase family protein</fullName>
    </submittedName>
</protein>
<evidence type="ECO:0000313" key="2">
    <source>
        <dbReference type="EMBL" id="NKQ51884.1"/>
    </source>
</evidence>
<gene>
    <name evidence="2" type="ORF">HFP15_03200</name>
</gene>
<name>A0ABX1IX27_9PSEU</name>
<dbReference type="InterPro" id="IPR011009">
    <property type="entry name" value="Kinase-like_dom_sf"/>
</dbReference>
<evidence type="ECO:0000313" key="3">
    <source>
        <dbReference type="Proteomes" id="UP000715441"/>
    </source>
</evidence>
<evidence type="ECO:0000259" key="1">
    <source>
        <dbReference type="Pfam" id="PF01636"/>
    </source>
</evidence>
<dbReference type="EMBL" id="JAAXLS010000001">
    <property type="protein sequence ID" value="NKQ51884.1"/>
    <property type="molecule type" value="Genomic_DNA"/>
</dbReference>
<dbReference type="CDD" id="cd05154">
    <property type="entry name" value="ACAD10_11_N-like"/>
    <property type="match status" value="1"/>
</dbReference>
<keyword evidence="3" id="KW-1185">Reference proteome</keyword>
<dbReference type="SUPFAM" id="SSF56112">
    <property type="entry name" value="Protein kinase-like (PK-like)"/>
    <property type="match status" value="1"/>
</dbReference>
<comment type="caution">
    <text evidence="2">The sequence shown here is derived from an EMBL/GenBank/DDBJ whole genome shotgun (WGS) entry which is preliminary data.</text>
</comment>
<feature type="domain" description="Aminoglycoside phosphotransferase" evidence="1">
    <location>
        <begin position="23"/>
        <end position="248"/>
    </location>
</feature>
<dbReference type="Gene3D" id="3.30.200.20">
    <property type="entry name" value="Phosphorylase Kinase, domain 1"/>
    <property type="match status" value="1"/>
</dbReference>
<dbReference type="Proteomes" id="UP000715441">
    <property type="component" value="Unassembled WGS sequence"/>
</dbReference>
<reference evidence="2 3" key="1">
    <citation type="submission" date="2020-04" db="EMBL/GenBank/DDBJ databases">
        <title>Novel species.</title>
        <authorList>
            <person name="Teo W.F.A."/>
            <person name="Lipun K."/>
            <person name="Srisuk N."/>
            <person name="Duangmal K."/>
        </authorList>
    </citation>
    <scope>NUCLEOTIDE SEQUENCE [LARGE SCALE GENOMIC DNA]</scope>
    <source>
        <strain evidence="2 3">K13G38</strain>
    </source>
</reference>
<dbReference type="Gene3D" id="3.90.1200.10">
    <property type="match status" value="1"/>
</dbReference>